<sequence>MASENNNNQGKPNEKDPFRIDPSKLTKKRKQGPLSESRMLTKELQDQMMLDKLTRDAQEKKEKEAKSGAKSEAQPKPDQEEEEEKK</sequence>
<protein>
    <submittedName>
        <fullName evidence="2">Uncharacterized protein</fullName>
    </submittedName>
</protein>
<name>A0AC34FJW5_9BILA</name>
<proteinExistence type="predicted"/>
<evidence type="ECO:0000313" key="2">
    <source>
        <dbReference type="WBParaSite" id="ES5_v2.g17665.t1"/>
    </source>
</evidence>
<organism evidence="1 2">
    <name type="scientific">Panagrolaimus sp. ES5</name>
    <dbReference type="NCBI Taxonomy" id="591445"/>
    <lineage>
        <taxon>Eukaryota</taxon>
        <taxon>Metazoa</taxon>
        <taxon>Ecdysozoa</taxon>
        <taxon>Nematoda</taxon>
        <taxon>Chromadorea</taxon>
        <taxon>Rhabditida</taxon>
        <taxon>Tylenchina</taxon>
        <taxon>Panagrolaimomorpha</taxon>
        <taxon>Panagrolaimoidea</taxon>
        <taxon>Panagrolaimidae</taxon>
        <taxon>Panagrolaimus</taxon>
    </lineage>
</organism>
<reference evidence="2" key="1">
    <citation type="submission" date="2022-11" db="UniProtKB">
        <authorList>
            <consortium name="WormBaseParasite"/>
        </authorList>
    </citation>
    <scope>IDENTIFICATION</scope>
</reference>
<dbReference type="Proteomes" id="UP000887579">
    <property type="component" value="Unplaced"/>
</dbReference>
<dbReference type="WBParaSite" id="ES5_v2.g17665.t1">
    <property type="protein sequence ID" value="ES5_v2.g17665.t1"/>
    <property type="gene ID" value="ES5_v2.g17665"/>
</dbReference>
<accession>A0AC34FJW5</accession>
<evidence type="ECO:0000313" key="1">
    <source>
        <dbReference type="Proteomes" id="UP000887579"/>
    </source>
</evidence>